<keyword evidence="9 13" id="KW-0418">Kinase</keyword>
<dbReference type="InterPro" id="IPR014721">
    <property type="entry name" value="Ribsml_uS5_D2-typ_fold_subgr"/>
</dbReference>
<comment type="subcellular location">
    <subcellularLocation>
        <location evidence="13">Cytoplasm</location>
    </subcellularLocation>
</comment>
<dbReference type="RefSeq" id="WP_370595851.1">
    <property type="nucleotide sequence ID" value="NZ_JALBUR010000008.1"/>
</dbReference>
<evidence type="ECO:0000256" key="8">
    <source>
        <dbReference type="ARBA" id="ARBA00022741"/>
    </source>
</evidence>
<dbReference type="PROSITE" id="PS00627">
    <property type="entry name" value="GHMP_KINASES_ATP"/>
    <property type="match status" value="1"/>
</dbReference>
<evidence type="ECO:0000256" key="7">
    <source>
        <dbReference type="ARBA" id="ARBA00022697"/>
    </source>
</evidence>
<feature type="domain" description="GHMP kinase C-terminal" evidence="15">
    <location>
        <begin position="194"/>
        <end position="265"/>
    </location>
</feature>
<comment type="function">
    <text evidence="12 13">Catalyzes the ATP-dependent phosphorylation of L-homoserine to L-homoserine phosphate.</text>
</comment>
<dbReference type="GO" id="GO:0005737">
    <property type="term" value="C:cytoplasm"/>
    <property type="evidence" value="ECO:0007669"/>
    <property type="project" value="UniProtKB-SubCell"/>
</dbReference>
<evidence type="ECO:0000256" key="12">
    <source>
        <dbReference type="ARBA" id="ARBA00049954"/>
    </source>
</evidence>
<evidence type="ECO:0000256" key="13">
    <source>
        <dbReference type="HAMAP-Rule" id="MF_00384"/>
    </source>
</evidence>
<dbReference type="GO" id="GO:0009088">
    <property type="term" value="P:threonine biosynthetic process"/>
    <property type="evidence" value="ECO:0007669"/>
    <property type="project" value="UniProtKB-UniRule"/>
</dbReference>
<evidence type="ECO:0000256" key="3">
    <source>
        <dbReference type="ARBA" id="ARBA00012078"/>
    </source>
</evidence>
<evidence type="ECO:0000256" key="11">
    <source>
        <dbReference type="ARBA" id="ARBA00049375"/>
    </source>
</evidence>
<keyword evidence="6 13" id="KW-0808">Transferase</keyword>
<keyword evidence="13" id="KW-0963">Cytoplasm</keyword>
<comment type="similarity">
    <text evidence="2 13">Belongs to the GHMP kinase family. Homoserine kinase subfamily.</text>
</comment>
<comment type="caution">
    <text evidence="16">The sequence shown here is derived from an EMBL/GenBank/DDBJ whole genome shotgun (WGS) entry which is preliminary data.</text>
</comment>
<feature type="domain" description="GHMP kinase N-terminal" evidence="14">
    <location>
        <begin position="53"/>
        <end position="134"/>
    </location>
</feature>
<dbReference type="Proteomes" id="UP001286174">
    <property type="component" value="Unassembled WGS sequence"/>
</dbReference>
<evidence type="ECO:0000256" key="5">
    <source>
        <dbReference type="ARBA" id="ARBA00022605"/>
    </source>
</evidence>
<sequence length="289" mass="31358">MPIIKVPATSANLGPGFDCLGIALDLYDTFTVTKAESKDVLHNVEEKYCTPDNLFLQAYHKGAEKLGYSDYIEAEFACDIPISRGLGSSAAMIISGLLAANALHEKKLTKDEIFQLACDMEGHPDNAAPALAGGFCAAMHGTAWTMTKLPLDPSFVFTALVPDFAVETKKARAILPDSYPRKEAAANIGHAIFLAKALETGNMDLLKQASKDYLHEPYRSQLITDFDKIKDITETDTDGHLFISGSGSTCLLVSARPLSKQAQDEISARTSPAWKIYSLHCDRDGGRIL</sequence>
<dbReference type="InterPro" id="IPR006203">
    <property type="entry name" value="GHMP_knse_ATP-bd_CS"/>
</dbReference>
<evidence type="ECO:0000313" key="17">
    <source>
        <dbReference type="Proteomes" id="UP001286174"/>
    </source>
</evidence>
<dbReference type="InterPro" id="IPR020568">
    <property type="entry name" value="Ribosomal_Su5_D2-typ_SF"/>
</dbReference>
<evidence type="ECO:0000256" key="1">
    <source>
        <dbReference type="ARBA" id="ARBA00005015"/>
    </source>
</evidence>
<evidence type="ECO:0000256" key="9">
    <source>
        <dbReference type="ARBA" id="ARBA00022777"/>
    </source>
</evidence>
<keyword evidence="17" id="KW-1185">Reference proteome</keyword>
<keyword evidence="7 13" id="KW-0791">Threonine biosynthesis</keyword>
<keyword evidence="5 13" id="KW-0028">Amino-acid biosynthesis</keyword>
<dbReference type="EC" id="2.7.1.39" evidence="3 13"/>
<dbReference type="InterPro" id="IPR006204">
    <property type="entry name" value="GHMP_kinase_N_dom"/>
</dbReference>
<dbReference type="HAMAP" id="MF_00384">
    <property type="entry name" value="Homoser_kinase"/>
    <property type="match status" value="1"/>
</dbReference>
<reference evidence="16 17" key="1">
    <citation type="submission" date="2022-03" db="EMBL/GenBank/DDBJ databases">
        <title>Novel taxa within the pig intestine.</title>
        <authorList>
            <person name="Wylensek D."/>
            <person name="Bishof K."/>
            <person name="Afrizal A."/>
            <person name="Clavel T."/>
        </authorList>
    </citation>
    <scope>NUCLEOTIDE SEQUENCE [LARGE SCALE GENOMIC DNA]</scope>
    <source>
        <strain evidence="16 17">CLA-KB-P133</strain>
    </source>
</reference>
<dbReference type="Gene3D" id="3.30.70.890">
    <property type="entry name" value="GHMP kinase, C-terminal domain"/>
    <property type="match status" value="1"/>
</dbReference>
<dbReference type="InterPro" id="IPR000870">
    <property type="entry name" value="Homoserine_kinase"/>
</dbReference>
<accession>A0AB35U2W4</accession>
<evidence type="ECO:0000256" key="2">
    <source>
        <dbReference type="ARBA" id="ARBA00007370"/>
    </source>
</evidence>
<keyword evidence="8 13" id="KW-0547">Nucleotide-binding</keyword>
<dbReference type="SUPFAM" id="SSF54211">
    <property type="entry name" value="Ribosomal protein S5 domain 2-like"/>
    <property type="match status" value="1"/>
</dbReference>
<comment type="catalytic activity">
    <reaction evidence="11 13">
        <text>L-homoserine + ATP = O-phospho-L-homoserine + ADP + H(+)</text>
        <dbReference type="Rhea" id="RHEA:13985"/>
        <dbReference type="ChEBI" id="CHEBI:15378"/>
        <dbReference type="ChEBI" id="CHEBI:30616"/>
        <dbReference type="ChEBI" id="CHEBI:57476"/>
        <dbReference type="ChEBI" id="CHEBI:57590"/>
        <dbReference type="ChEBI" id="CHEBI:456216"/>
        <dbReference type="EC" id="2.7.1.39"/>
    </reaction>
</comment>
<dbReference type="Pfam" id="PF08544">
    <property type="entry name" value="GHMP_kinases_C"/>
    <property type="match status" value="1"/>
</dbReference>
<protein>
    <recommendedName>
        <fullName evidence="4 13">Homoserine kinase</fullName>
        <shortName evidence="13">HK</shortName>
        <shortName evidence="13">HSK</shortName>
        <ecNumber evidence="3 13">2.7.1.39</ecNumber>
    </recommendedName>
</protein>
<name>A0AB35U2W4_9FIRM</name>
<dbReference type="InterPro" id="IPR013750">
    <property type="entry name" value="GHMP_kinase_C_dom"/>
</dbReference>
<gene>
    <name evidence="13 16" type="primary">thrB</name>
    <name evidence="16" type="ORF">MOZ60_04830</name>
</gene>
<dbReference type="PIRSF" id="PIRSF000676">
    <property type="entry name" value="Homoser_kin"/>
    <property type="match status" value="1"/>
</dbReference>
<dbReference type="InterPro" id="IPR036554">
    <property type="entry name" value="GHMP_kinase_C_sf"/>
</dbReference>
<organism evidence="16 17">
    <name type="scientific">Grylomicrobium aquisgranensis</name>
    <dbReference type="NCBI Taxonomy" id="2926318"/>
    <lineage>
        <taxon>Bacteria</taxon>
        <taxon>Bacillati</taxon>
        <taxon>Bacillota</taxon>
        <taxon>Erysipelotrichia</taxon>
        <taxon>Erysipelotrichales</taxon>
        <taxon>Erysipelotrichaceae</taxon>
        <taxon>Grylomicrobium</taxon>
    </lineage>
</organism>
<dbReference type="Pfam" id="PF00288">
    <property type="entry name" value="GHMP_kinases_N"/>
    <property type="match status" value="1"/>
</dbReference>
<comment type="pathway">
    <text evidence="1 13">Amino-acid biosynthesis; L-threonine biosynthesis; L-threonine from L-aspartate: step 4/5.</text>
</comment>
<dbReference type="PANTHER" id="PTHR20861">
    <property type="entry name" value="HOMOSERINE/4-DIPHOSPHOCYTIDYL-2-C-METHYL-D-ERYTHRITOL KINASE"/>
    <property type="match status" value="1"/>
</dbReference>
<evidence type="ECO:0000313" key="16">
    <source>
        <dbReference type="EMBL" id="MDX8419418.1"/>
    </source>
</evidence>
<evidence type="ECO:0000256" key="4">
    <source>
        <dbReference type="ARBA" id="ARBA00017858"/>
    </source>
</evidence>
<evidence type="ECO:0000259" key="15">
    <source>
        <dbReference type="Pfam" id="PF08544"/>
    </source>
</evidence>
<dbReference type="PRINTS" id="PR00958">
    <property type="entry name" value="HOMSERKINASE"/>
</dbReference>
<feature type="binding site" evidence="13">
    <location>
        <begin position="81"/>
        <end position="91"/>
    </location>
    <ligand>
        <name>ATP</name>
        <dbReference type="ChEBI" id="CHEBI:30616"/>
    </ligand>
</feature>
<dbReference type="Gene3D" id="3.30.230.10">
    <property type="match status" value="1"/>
</dbReference>
<dbReference type="AlphaFoldDB" id="A0AB35U2W4"/>
<dbReference type="NCBIfam" id="TIGR00191">
    <property type="entry name" value="thrB"/>
    <property type="match status" value="1"/>
</dbReference>
<evidence type="ECO:0000256" key="10">
    <source>
        <dbReference type="ARBA" id="ARBA00022840"/>
    </source>
</evidence>
<evidence type="ECO:0000256" key="6">
    <source>
        <dbReference type="ARBA" id="ARBA00022679"/>
    </source>
</evidence>
<dbReference type="PANTHER" id="PTHR20861:SF1">
    <property type="entry name" value="HOMOSERINE KINASE"/>
    <property type="match status" value="1"/>
</dbReference>
<keyword evidence="10 13" id="KW-0067">ATP-binding</keyword>
<proteinExistence type="inferred from homology"/>
<dbReference type="GO" id="GO:0004413">
    <property type="term" value="F:homoserine kinase activity"/>
    <property type="evidence" value="ECO:0007669"/>
    <property type="project" value="UniProtKB-UniRule"/>
</dbReference>
<dbReference type="GO" id="GO:0005524">
    <property type="term" value="F:ATP binding"/>
    <property type="evidence" value="ECO:0007669"/>
    <property type="project" value="UniProtKB-UniRule"/>
</dbReference>
<dbReference type="EMBL" id="JALBUR010000008">
    <property type="protein sequence ID" value="MDX8419418.1"/>
    <property type="molecule type" value="Genomic_DNA"/>
</dbReference>
<dbReference type="SUPFAM" id="SSF55060">
    <property type="entry name" value="GHMP Kinase, C-terminal domain"/>
    <property type="match status" value="1"/>
</dbReference>
<evidence type="ECO:0000259" key="14">
    <source>
        <dbReference type="Pfam" id="PF00288"/>
    </source>
</evidence>